<evidence type="ECO:0000313" key="1">
    <source>
        <dbReference type="EMBL" id="OWZ18518.1"/>
    </source>
</evidence>
<dbReference type="Proteomes" id="UP000198211">
    <property type="component" value="Unassembled WGS sequence"/>
</dbReference>
<protein>
    <submittedName>
        <fullName evidence="1">Uncharacterized protein</fullName>
    </submittedName>
</protein>
<gene>
    <name evidence="1" type="ORF">PHMEG_0007379</name>
</gene>
<dbReference type="AlphaFoldDB" id="A0A225WML8"/>
<dbReference type="OrthoDB" id="124985at2759"/>
<name>A0A225WML8_9STRA</name>
<dbReference type="EMBL" id="NBNE01000576">
    <property type="protein sequence ID" value="OWZ18518.1"/>
    <property type="molecule type" value="Genomic_DNA"/>
</dbReference>
<comment type="caution">
    <text evidence="1">The sequence shown here is derived from an EMBL/GenBank/DDBJ whole genome shotgun (WGS) entry which is preliminary data.</text>
</comment>
<keyword evidence="2" id="KW-1185">Reference proteome</keyword>
<sequence>MPSPQDPVKVAKAYERAAFRNGRDWKAVAESNDLNYHAARRAVLAAKQDPKQRGDVGAASVKMTVEVMSTIEEYIDEYCCQTLTAMLLHFNVRSSEQPTLQKVQKVVCYYRRIKLGGSDTTATVVAAVRGEEEHEPVIFDWDLDMSEGLAIGNGSDENSFIVGFSTKAVIRQTEREPGIFIFHVYATYKTNQVDYPVFVCGMTDAARTFHLLALFQESHYTKALTALRWFYHKVVGQPISVAFVISDADGSQYNALDTVVYGYNSYTHLMCYYHLISKIVERTKGLPKEMNGVVLRDMYDLHYSTSLEDYNTNLGAVELR</sequence>
<proteinExistence type="predicted"/>
<reference evidence="2" key="1">
    <citation type="submission" date="2017-03" db="EMBL/GenBank/DDBJ databases">
        <title>Phytopthora megakarya and P. palmivora, two closely related causual agents of cacao black pod achieved similar genome size and gene model numbers by different mechanisms.</title>
        <authorList>
            <person name="Ali S."/>
            <person name="Shao J."/>
            <person name="Larry D.J."/>
            <person name="Kronmiller B."/>
            <person name="Shen D."/>
            <person name="Strem M.D."/>
            <person name="Melnick R.L."/>
            <person name="Guiltinan M.J."/>
            <person name="Tyler B.M."/>
            <person name="Meinhardt L.W."/>
            <person name="Bailey B.A."/>
        </authorList>
    </citation>
    <scope>NUCLEOTIDE SEQUENCE [LARGE SCALE GENOMIC DNA]</scope>
    <source>
        <strain evidence="2">zdho120</strain>
    </source>
</reference>
<evidence type="ECO:0000313" key="2">
    <source>
        <dbReference type="Proteomes" id="UP000198211"/>
    </source>
</evidence>
<accession>A0A225WML8</accession>
<organism evidence="1 2">
    <name type="scientific">Phytophthora megakarya</name>
    <dbReference type="NCBI Taxonomy" id="4795"/>
    <lineage>
        <taxon>Eukaryota</taxon>
        <taxon>Sar</taxon>
        <taxon>Stramenopiles</taxon>
        <taxon>Oomycota</taxon>
        <taxon>Peronosporomycetes</taxon>
        <taxon>Peronosporales</taxon>
        <taxon>Peronosporaceae</taxon>
        <taxon>Phytophthora</taxon>
    </lineage>
</organism>